<proteinExistence type="inferred from homology"/>
<evidence type="ECO:0000256" key="1">
    <source>
        <dbReference type="ARBA" id="ARBA00008361"/>
    </source>
</evidence>
<dbReference type="Proteomes" id="UP000028058">
    <property type="component" value="Unassembled WGS sequence"/>
</dbReference>
<dbReference type="SUPFAM" id="SSF53335">
    <property type="entry name" value="S-adenosyl-L-methionine-dependent methyltransferases"/>
    <property type="match status" value="1"/>
</dbReference>
<evidence type="ECO:0000256" key="2">
    <source>
        <dbReference type="ARBA" id="ARBA00022603"/>
    </source>
</evidence>
<evidence type="ECO:0000313" key="6">
    <source>
        <dbReference type="EMBL" id="RKM92046.1"/>
    </source>
</evidence>
<keyword evidence="2 6" id="KW-0489">Methyltransferase</keyword>
<evidence type="ECO:0000313" key="7">
    <source>
        <dbReference type="Proteomes" id="UP000028058"/>
    </source>
</evidence>
<dbReference type="OrthoDB" id="2881403at2"/>
<dbReference type="Gene3D" id="3.40.50.150">
    <property type="entry name" value="Vaccinia Virus protein VP39"/>
    <property type="match status" value="1"/>
</dbReference>
<dbReference type="PANTHER" id="PTHR44942">
    <property type="entry name" value="METHYLTRANSF_11 DOMAIN-CONTAINING PROTEIN"/>
    <property type="match status" value="1"/>
</dbReference>
<protein>
    <submittedName>
        <fullName evidence="6">Class I SAM-dependent methyltransferase</fullName>
    </submittedName>
</protein>
<keyword evidence="7" id="KW-1185">Reference proteome</keyword>
<reference evidence="6 7" key="1">
    <citation type="journal article" date="2014" name="Genome Announc.">
        <title>Draft Genome Sequence of Streptomyces fradiae ATCC 19609, a Strain Highly Sensitive to Antibiotics.</title>
        <authorList>
            <person name="Bekker O.B."/>
            <person name="Klimina K.M."/>
            <person name="Vatlin A.A."/>
            <person name="Zakharevich N.V."/>
            <person name="Kasianov A.S."/>
            <person name="Danilenko V.N."/>
        </authorList>
    </citation>
    <scope>NUCLEOTIDE SEQUENCE [LARGE SCALE GENOMIC DNA]</scope>
    <source>
        <strain evidence="6 7">ATCC 19609</strain>
    </source>
</reference>
<feature type="domain" description="Methyltransferase type 11" evidence="5">
    <location>
        <begin position="45"/>
        <end position="133"/>
    </location>
</feature>
<keyword evidence="4" id="KW-1133">Transmembrane helix</keyword>
<dbReference type="RefSeq" id="WP_105165474.1">
    <property type="nucleotide sequence ID" value="NZ_CP134822.1"/>
</dbReference>
<feature type="transmembrane region" description="Helical" evidence="4">
    <location>
        <begin position="153"/>
        <end position="172"/>
    </location>
</feature>
<gene>
    <name evidence="6" type="ORF">SFRA_026820</name>
</gene>
<evidence type="ECO:0000256" key="3">
    <source>
        <dbReference type="ARBA" id="ARBA00022679"/>
    </source>
</evidence>
<dbReference type="GO" id="GO:0008757">
    <property type="term" value="F:S-adenosylmethionine-dependent methyltransferase activity"/>
    <property type="evidence" value="ECO:0007669"/>
    <property type="project" value="InterPro"/>
</dbReference>
<dbReference type="InterPro" id="IPR013216">
    <property type="entry name" value="Methyltransf_11"/>
</dbReference>
<sequence length="208" mass="22213">MTEVGNPFDSTPVARRYARGRRYYQDRALDLALGTAPADPAGLALDIACGTGLSTWALRDRAHRVTAFDVSPAMLAEAPRFPGAHYLVAAAERIPLRDAAADLATVGAAFHWFDQPAVFTELARVLRPGGQLAVYSDFFLARTRVLSCGSCVAVVWSLAAGWATVFAGLPFFRALGREMGLDVSSGERLASERPAWFVAGGPWGVGLS</sequence>
<dbReference type="Pfam" id="PF08241">
    <property type="entry name" value="Methyltransf_11"/>
    <property type="match status" value="1"/>
</dbReference>
<dbReference type="GO" id="GO:0032259">
    <property type="term" value="P:methylation"/>
    <property type="evidence" value="ECO:0007669"/>
    <property type="project" value="UniProtKB-KW"/>
</dbReference>
<dbReference type="CDD" id="cd02440">
    <property type="entry name" value="AdoMet_MTases"/>
    <property type="match status" value="1"/>
</dbReference>
<comment type="similarity">
    <text evidence="1">Belongs to the methyltransferase superfamily.</text>
</comment>
<dbReference type="EMBL" id="JNAD02000015">
    <property type="protein sequence ID" value="RKM92046.1"/>
    <property type="molecule type" value="Genomic_DNA"/>
</dbReference>
<dbReference type="InterPro" id="IPR029063">
    <property type="entry name" value="SAM-dependent_MTases_sf"/>
</dbReference>
<name>A0A420UWY9_9ACTN</name>
<dbReference type="InterPro" id="IPR051052">
    <property type="entry name" value="Diverse_substrate_MTase"/>
</dbReference>
<dbReference type="PANTHER" id="PTHR44942:SF4">
    <property type="entry name" value="METHYLTRANSFERASE TYPE 11 DOMAIN-CONTAINING PROTEIN"/>
    <property type="match status" value="1"/>
</dbReference>
<evidence type="ECO:0000259" key="5">
    <source>
        <dbReference type="Pfam" id="PF08241"/>
    </source>
</evidence>
<keyword evidence="3" id="KW-0808">Transferase</keyword>
<comment type="caution">
    <text evidence="6">The sequence shown here is derived from an EMBL/GenBank/DDBJ whole genome shotgun (WGS) entry which is preliminary data.</text>
</comment>
<keyword evidence="4" id="KW-0812">Transmembrane</keyword>
<organism evidence="6 7">
    <name type="scientific">Streptomyces xinghaiensis</name>
    <dbReference type="NCBI Taxonomy" id="1038928"/>
    <lineage>
        <taxon>Bacteria</taxon>
        <taxon>Bacillati</taxon>
        <taxon>Actinomycetota</taxon>
        <taxon>Actinomycetes</taxon>
        <taxon>Kitasatosporales</taxon>
        <taxon>Streptomycetaceae</taxon>
        <taxon>Streptomyces</taxon>
    </lineage>
</organism>
<keyword evidence="4" id="KW-0472">Membrane</keyword>
<evidence type="ECO:0000256" key="4">
    <source>
        <dbReference type="SAM" id="Phobius"/>
    </source>
</evidence>
<accession>A0A420UWY9</accession>
<dbReference type="AlphaFoldDB" id="A0A420UWY9"/>